<keyword evidence="3" id="KW-0677">Repeat</keyword>
<keyword evidence="6" id="KW-1185">Reference proteome</keyword>
<gene>
    <name evidence="7" type="primary">LOC105167374</name>
</gene>
<dbReference type="GO" id="GO:0022627">
    <property type="term" value="C:cytosolic small ribosomal subunit"/>
    <property type="evidence" value="ECO:0007669"/>
    <property type="project" value="TreeGrafter"/>
</dbReference>
<dbReference type="OrthoDB" id="2194683at2759"/>
<dbReference type="GO" id="GO:0000049">
    <property type="term" value="F:tRNA binding"/>
    <property type="evidence" value="ECO:0007669"/>
    <property type="project" value="TreeGrafter"/>
</dbReference>
<evidence type="ECO:0000256" key="1">
    <source>
        <dbReference type="ARBA" id="ARBA00022540"/>
    </source>
</evidence>
<dbReference type="GeneID" id="105167374"/>
<evidence type="ECO:0000256" key="4">
    <source>
        <dbReference type="ARBA" id="ARBA00022917"/>
    </source>
</evidence>
<dbReference type="RefSeq" id="XP_011085364.1">
    <property type="nucleotide sequence ID" value="XM_011087062.2"/>
</dbReference>
<sequence>MFDKLFQVDWKPESPDKFGDITELSKSVDSLKLEETTRQGQGSKTTQASSKTASSNPSVQKPAAYRPPHAKAAAAVQAELFGVSPSGEMSKNALKNKKKREKQREKKAAEAAGGS</sequence>
<dbReference type="KEGG" id="sind:105167374"/>
<accession>A0A6I9TLU9</accession>
<evidence type="ECO:0000256" key="3">
    <source>
        <dbReference type="ARBA" id="ARBA00022737"/>
    </source>
</evidence>
<dbReference type="InParanoid" id="A0A6I9TLU9"/>
<dbReference type="GO" id="GO:0003743">
    <property type="term" value="F:translation initiation factor activity"/>
    <property type="evidence" value="ECO:0007669"/>
    <property type="project" value="UniProtKB-KW"/>
</dbReference>
<keyword evidence="1" id="KW-0396">Initiation factor</keyword>
<dbReference type="GO" id="GO:0043022">
    <property type="term" value="F:ribosome binding"/>
    <property type="evidence" value="ECO:0007669"/>
    <property type="project" value="TreeGrafter"/>
</dbReference>
<feature type="compositionally biased region" description="Basic and acidic residues" evidence="5">
    <location>
        <begin position="10"/>
        <end position="20"/>
    </location>
</feature>
<dbReference type="InterPro" id="IPR011387">
    <property type="entry name" value="TIF2A"/>
</dbReference>
<dbReference type="PANTHER" id="PTHR13227:SF0">
    <property type="entry name" value="EUKARYOTIC TRANSLATION INITIATION FACTOR 2A"/>
    <property type="match status" value="1"/>
</dbReference>
<dbReference type="GO" id="GO:0003729">
    <property type="term" value="F:mRNA binding"/>
    <property type="evidence" value="ECO:0007669"/>
    <property type="project" value="TreeGrafter"/>
</dbReference>
<protein>
    <submittedName>
        <fullName evidence="7">Uncharacterized protein LOC105167374</fullName>
    </submittedName>
</protein>
<dbReference type="PANTHER" id="PTHR13227">
    <property type="entry name" value="EUKARYOTIC TRANSLATION INITIATION FACTOR 2A"/>
    <property type="match status" value="1"/>
</dbReference>
<feature type="compositionally biased region" description="Low complexity" evidence="5">
    <location>
        <begin position="62"/>
        <end position="78"/>
    </location>
</feature>
<keyword evidence="4" id="KW-0648">Protein biosynthesis</keyword>
<dbReference type="Proteomes" id="UP000504604">
    <property type="component" value="Linkage group LG8"/>
</dbReference>
<evidence type="ECO:0000313" key="6">
    <source>
        <dbReference type="Proteomes" id="UP000504604"/>
    </source>
</evidence>
<dbReference type="AlphaFoldDB" id="A0A6I9TLU9"/>
<evidence type="ECO:0000256" key="2">
    <source>
        <dbReference type="ARBA" id="ARBA00022574"/>
    </source>
</evidence>
<reference evidence="7" key="1">
    <citation type="submission" date="2025-08" db="UniProtKB">
        <authorList>
            <consortium name="RefSeq"/>
        </authorList>
    </citation>
    <scope>IDENTIFICATION</scope>
</reference>
<feature type="region of interest" description="Disordered" evidence="5">
    <location>
        <begin position="1"/>
        <end position="115"/>
    </location>
</feature>
<organism evidence="6 7">
    <name type="scientific">Sesamum indicum</name>
    <name type="common">Oriental sesame</name>
    <name type="synonym">Sesamum orientale</name>
    <dbReference type="NCBI Taxonomy" id="4182"/>
    <lineage>
        <taxon>Eukaryota</taxon>
        <taxon>Viridiplantae</taxon>
        <taxon>Streptophyta</taxon>
        <taxon>Embryophyta</taxon>
        <taxon>Tracheophyta</taxon>
        <taxon>Spermatophyta</taxon>
        <taxon>Magnoliopsida</taxon>
        <taxon>eudicotyledons</taxon>
        <taxon>Gunneridae</taxon>
        <taxon>Pentapetalae</taxon>
        <taxon>asterids</taxon>
        <taxon>lamiids</taxon>
        <taxon>Lamiales</taxon>
        <taxon>Pedaliaceae</taxon>
        <taxon>Sesamum</taxon>
    </lineage>
</organism>
<keyword evidence="2" id="KW-0853">WD repeat</keyword>
<proteinExistence type="predicted"/>
<name>A0A6I9TLU9_SESIN</name>
<dbReference type="Gramene" id="SIN_1019715.t">
    <property type="protein sequence ID" value="SIN_1019715.t"/>
    <property type="gene ID" value="SIN_1019715"/>
</dbReference>
<evidence type="ECO:0000313" key="7">
    <source>
        <dbReference type="RefSeq" id="XP_011085364.1"/>
    </source>
</evidence>
<feature type="compositionally biased region" description="Low complexity" evidence="5">
    <location>
        <begin position="43"/>
        <end position="55"/>
    </location>
</feature>
<evidence type="ECO:0000256" key="5">
    <source>
        <dbReference type="SAM" id="MobiDB-lite"/>
    </source>
</evidence>